<keyword evidence="1" id="KW-0812">Transmembrane</keyword>
<name>A0A2V4VZM3_PAEBA</name>
<feature type="transmembrane region" description="Helical" evidence="1">
    <location>
        <begin position="210"/>
        <end position="230"/>
    </location>
</feature>
<keyword evidence="1" id="KW-0472">Membrane</keyword>
<accession>A0A2V4VZM3</accession>
<organism evidence="2 3">
    <name type="scientific">Paenibacillus barcinonensis</name>
    <dbReference type="NCBI Taxonomy" id="198119"/>
    <lineage>
        <taxon>Bacteria</taxon>
        <taxon>Bacillati</taxon>
        <taxon>Bacillota</taxon>
        <taxon>Bacilli</taxon>
        <taxon>Bacillales</taxon>
        <taxon>Paenibacillaceae</taxon>
        <taxon>Paenibacillus</taxon>
    </lineage>
</organism>
<dbReference type="Proteomes" id="UP000247790">
    <property type="component" value="Unassembled WGS sequence"/>
</dbReference>
<dbReference type="EMBL" id="QJSW01000024">
    <property type="protein sequence ID" value="PYE44355.1"/>
    <property type="molecule type" value="Genomic_DNA"/>
</dbReference>
<evidence type="ECO:0000313" key="2">
    <source>
        <dbReference type="EMBL" id="PYE44355.1"/>
    </source>
</evidence>
<protein>
    <submittedName>
        <fullName evidence="2">Uncharacterized protein</fullName>
    </submittedName>
</protein>
<feature type="transmembrane region" description="Helical" evidence="1">
    <location>
        <begin position="24"/>
        <end position="44"/>
    </location>
</feature>
<feature type="transmembrane region" description="Helical" evidence="1">
    <location>
        <begin position="109"/>
        <end position="126"/>
    </location>
</feature>
<evidence type="ECO:0000313" key="3">
    <source>
        <dbReference type="Proteomes" id="UP000247790"/>
    </source>
</evidence>
<comment type="caution">
    <text evidence="2">The sequence shown here is derived from an EMBL/GenBank/DDBJ whole genome shotgun (WGS) entry which is preliminary data.</text>
</comment>
<reference evidence="2 3" key="1">
    <citation type="submission" date="2018-06" db="EMBL/GenBank/DDBJ databases">
        <title>Genomic Encyclopedia of Type Strains, Phase III (KMG-III): the genomes of soil and plant-associated and newly described type strains.</title>
        <authorList>
            <person name="Whitman W."/>
        </authorList>
    </citation>
    <scope>NUCLEOTIDE SEQUENCE [LARGE SCALE GENOMIC DNA]</scope>
    <source>
        <strain evidence="2 3">CECT 7022</strain>
    </source>
</reference>
<evidence type="ECO:0000256" key="1">
    <source>
        <dbReference type="SAM" id="Phobius"/>
    </source>
</evidence>
<keyword evidence="1" id="KW-1133">Transmembrane helix</keyword>
<feature type="transmembrane region" description="Helical" evidence="1">
    <location>
        <begin position="138"/>
        <end position="158"/>
    </location>
</feature>
<feature type="transmembrane region" description="Helical" evidence="1">
    <location>
        <begin position="50"/>
        <end position="70"/>
    </location>
</feature>
<feature type="transmembrane region" description="Helical" evidence="1">
    <location>
        <begin position="170"/>
        <end position="190"/>
    </location>
</feature>
<sequence>MYMDAWKQSWWLTRNEFKKDKLQWLWSAIFMIYTGSMSGVMLIGQQESNLFNPVVDAFFLIMLPFQGFLFSRRSFRYIQEDSYTQMLAYYRRLPIPNETVMWSRLQQSLIAFAYNGFFFYGSLYAVRLHTENFTWDQYLAFALSCTGYGLLITGLYIYGEFLFSGKKYLLLSFLFLPMTIVISLVIRMSGNYGFWYVIHYSKAWGLLSPMMWIAMVAGLAVLWGFSRLTLRKLSVRDLN</sequence>
<dbReference type="AlphaFoldDB" id="A0A2V4VZM3"/>
<proteinExistence type="predicted"/>
<gene>
    <name evidence="2" type="ORF">DFQ00_12465</name>
</gene>